<keyword evidence="1" id="KW-1133">Transmembrane helix</keyword>
<evidence type="ECO:0000256" key="1">
    <source>
        <dbReference type="SAM" id="Phobius"/>
    </source>
</evidence>
<keyword evidence="1" id="KW-0472">Membrane</keyword>
<feature type="transmembrane region" description="Helical" evidence="1">
    <location>
        <begin position="7"/>
        <end position="29"/>
    </location>
</feature>
<feature type="transmembrane region" description="Helical" evidence="1">
    <location>
        <begin position="35"/>
        <end position="52"/>
    </location>
</feature>
<feature type="transmembrane region" description="Helical" evidence="1">
    <location>
        <begin position="98"/>
        <end position="118"/>
    </location>
</feature>
<proteinExistence type="predicted"/>
<evidence type="ECO:0000313" key="3">
    <source>
        <dbReference type="Proteomes" id="UP000316562"/>
    </source>
</evidence>
<name>A0A519BHW9_ACIG2</name>
<organism evidence="2 3">
    <name type="scientific">Acididesulfobacter guangdongensis</name>
    <dbReference type="NCBI Taxonomy" id="2597225"/>
    <lineage>
        <taxon>Bacteria</taxon>
        <taxon>Deltaproteobacteria</taxon>
        <taxon>Candidatus Acidulodesulfobacterales</taxon>
        <taxon>Candidatus Acididesulfobacter</taxon>
    </lineage>
</organism>
<comment type="caution">
    <text evidence="2">The sequence shown here is derived from an EMBL/GenBank/DDBJ whole genome shotgun (WGS) entry which is preliminary data.</text>
</comment>
<evidence type="ECO:0000313" key="2">
    <source>
        <dbReference type="EMBL" id="RZD16871.1"/>
    </source>
</evidence>
<accession>A0A519BHW9</accession>
<dbReference type="AlphaFoldDB" id="A0A519BHW9"/>
<dbReference type="EMBL" id="SGBC01000001">
    <property type="protein sequence ID" value="RZD16871.1"/>
    <property type="molecule type" value="Genomic_DNA"/>
</dbReference>
<protein>
    <submittedName>
        <fullName evidence="2">Uncharacterized protein</fullName>
    </submittedName>
</protein>
<gene>
    <name evidence="2" type="ORF">EVJ46_01135</name>
</gene>
<sequence length="131" mass="15062">MKTLTNNIIFIILHIVGIAFAIDLIFRIVHGKLGFGFQWLGLIVVILYGLWVRYILREKYFNKIEFFKTRLSAPYSLGAVLMLFIAMIIDLAGNERLANGFAIIVFYLLIATVVIEGTDSIKQRLKHRMQN</sequence>
<dbReference type="Proteomes" id="UP000316562">
    <property type="component" value="Unassembled WGS sequence"/>
</dbReference>
<feature type="transmembrane region" description="Helical" evidence="1">
    <location>
        <begin position="73"/>
        <end position="92"/>
    </location>
</feature>
<keyword evidence="1" id="KW-0812">Transmembrane</keyword>
<reference evidence="2 3" key="1">
    <citation type="journal article" date="2019" name="ISME J.">
        <title>Insights into ecological role of a new deltaproteobacterial order Candidatus Acidulodesulfobacterales by metagenomics and metatranscriptomics.</title>
        <authorList>
            <person name="Tan S."/>
            <person name="Liu J."/>
            <person name="Fang Y."/>
            <person name="Hedlund B.P."/>
            <person name="Lian Z.H."/>
            <person name="Huang L.Y."/>
            <person name="Li J.T."/>
            <person name="Huang L.N."/>
            <person name="Li W.J."/>
            <person name="Jiang H.C."/>
            <person name="Dong H.L."/>
            <person name="Shu W.S."/>
        </authorList>
    </citation>
    <scope>NUCLEOTIDE SEQUENCE [LARGE SCALE GENOMIC DNA]</scope>
    <source>
        <strain evidence="2">AP2</strain>
    </source>
</reference>